<dbReference type="PANTHER" id="PTHR22946">
    <property type="entry name" value="DIENELACTONE HYDROLASE DOMAIN-CONTAINING PROTEIN-RELATED"/>
    <property type="match status" value="1"/>
</dbReference>
<dbReference type="Pfam" id="PF12146">
    <property type="entry name" value="Hydrolase_4"/>
    <property type="match status" value="1"/>
</dbReference>
<keyword evidence="5" id="KW-1185">Reference proteome</keyword>
<sequence length="311" mass="33472">MSDAPPRSDVRFTSGADRCHAWLYLPTPTPAPDAGAPPVVVMAHGLGGVKALRLAAFAERFQAAGYACLVFDYRHFGDSEGQPRELLSIRRQREDWHAAVAFARSLPEVDGDRVVVWGTSFAGGHAITTAAEDADVVAAIAQCPFTDGFASARTISPLATVRVGFAAFADHLARLLRRPPVRVKVAGRPGEVALMNAPDALDGIHELLKASDLTEDEYPDEVPARVALEIPLHRPGRAASRVRCPILFSVCDGDTVAPPRATLRHAAKAPRGEVIRYPAGHFDIYTGEPFEAVVADQLRFLTTHVPPRTAP</sequence>
<accession>A0A1Q9LML6</accession>
<name>A0A1Q9LML6_9PSEU</name>
<dbReference type="InterPro" id="IPR029058">
    <property type="entry name" value="AB_hydrolase_fold"/>
</dbReference>
<organism evidence="4 5">
    <name type="scientific">Actinokineospora bangkokensis</name>
    <dbReference type="NCBI Taxonomy" id="1193682"/>
    <lineage>
        <taxon>Bacteria</taxon>
        <taxon>Bacillati</taxon>
        <taxon>Actinomycetota</taxon>
        <taxon>Actinomycetes</taxon>
        <taxon>Pseudonocardiales</taxon>
        <taxon>Pseudonocardiaceae</taxon>
        <taxon>Actinokineospora</taxon>
    </lineage>
</organism>
<dbReference type="InterPro" id="IPR022742">
    <property type="entry name" value="Hydrolase_4"/>
</dbReference>
<feature type="domain" description="Serine aminopeptidase S33" evidence="3">
    <location>
        <begin position="39"/>
        <end position="270"/>
    </location>
</feature>
<dbReference type="RefSeq" id="WP_075974958.1">
    <property type="nucleotide sequence ID" value="NZ_MKQR01000011.1"/>
</dbReference>
<dbReference type="PANTHER" id="PTHR22946:SF9">
    <property type="entry name" value="POLYKETIDE TRANSFERASE AF380"/>
    <property type="match status" value="1"/>
</dbReference>
<dbReference type="Gene3D" id="3.40.50.1820">
    <property type="entry name" value="alpha/beta hydrolase"/>
    <property type="match status" value="1"/>
</dbReference>
<dbReference type="EMBL" id="MKQR01000011">
    <property type="protein sequence ID" value="OLR93255.1"/>
    <property type="molecule type" value="Genomic_DNA"/>
</dbReference>
<dbReference type="Proteomes" id="UP000186040">
    <property type="component" value="Unassembled WGS sequence"/>
</dbReference>
<evidence type="ECO:0000259" key="3">
    <source>
        <dbReference type="Pfam" id="PF12146"/>
    </source>
</evidence>
<comment type="similarity">
    <text evidence="1">Belongs to the AB hydrolase superfamily.</text>
</comment>
<evidence type="ECO:0000313" key="5">
    <source>
        <dbReference type="Proteomes" id="UP000186040"/>
    </source>
</evidence>
<comment type="caution">
    <text evidence="4">The sequence shown here is derived from an EMBL/GenBank/DDBJ whole genome shotgun (WGS) entry which is preliminary data.</text>
</comment>
<dbReference type="AlphaFoldDB" id="A0A1Q9LML6"/>
<evidence type="ECO:0000256" key="1">
    <source>
        <dbReference type="ARBA" id="ARBA00008645"/>
    </source>
</evidence>
<dbReference type="InterPro" id="IPR050261">
    <property type="entry name" value="FrsA_esterase"/>
</dbReference>
<dbReference type="SUPFAM" id="SSF53474">
    <property type="entry name" value="alpha/beta-Hydrolases"/>
    <property type="match status" value="1"/>
</dbReference>
<evidence type="ECO:0000256" key="2">
    <source>
        <dbReference type="ARBA" id="ARBA00022801"/>
    </source>
</evidence>
<evidence type="ECO:0000313" key="4">
    <source>
        <dbReference type="EMBL" id="OLR93255.1"/>
    </source>
</evidence>
<reference evidence="4 5" key="1">
    <citation type="submission" date="2016-10" db="EMBL/GenBank/DDBJ databases">
        <title>The Draft Genome Sequence of Actinokineospora bangkokensis 44EHWT reveals the biosynthetic pathway of antifungal compounds Thailandins with unusual extender unit butylmalonyl-CoA.</title>
        <authorList>
            <person name="Greule A."/>
            <person name="Intra B."/>
            <person name="Flemming S."/>
            <person name="Rommel M.G."/>
            <person name="Panbangred W."/>
            <person name="Bechthold A."/>
        </authorList>
    </citation>
    <scope>NUCLEOTIDE SEQUENCE [LARGE SCALE GENOMIC DNA]</scope>
    <source>
        <strain evidence="4 5">44EHW</strain>
    </source>
</reference>
<dbReference type="OrthoDB" id="5902829at2"/>
<gene>
    <name evidence="4" type="ORF">BJP25_17375</name>
</gene>
<protein>
    <submittedName>
        <fullName evidence="4">Alpha/beta hydrolase</fullName>
    </submittedName>
</protein>
<keyword evidence="2 4" id="KW-0378">Hydrolase</keyword>
<proteinExistence type="inferred from homology"/>
<dbReference type="GO" id="GO:0052689">
    <property type="term" value="F:carboxylic ester hydrolase activity"/>
    <property type="evidence" value="ECO:0007669"/>
    <property type="project" value="UniProtKB-ARBA"/>
</dbReference>
<dbReference type="STRING" id="1193682.BJP25_17375"/>